<organism evidence="2 3">
    <name type="scientific">Pseudochrobactrum asaccharolyticum</name>
    <dbReference type="NCBI Taxonomy" id="354351"/>
    <lineage>
        <taxon>Bacteria</taxon>
        <taxon>Pseudomonadati</taxon>
        <taxon>Pseudomonadota</taxon>
        <taxon>Alphaproteobacteria</taxon>
        <taxon>Hyphomicrobiales</taxon>
        <taxon>Brucellaceae</taxon>
        <taxon>Pseudochrobactrum</taxon>
    </lineage>
</organism>
<proteinExistence type="predicted"/>
<dbReference type="Proteomes" id="UP000252893">
    <property type="component" value="Unassembled WGS sequence"/>
</dbReference>
<evidence type="ECO:0000313" key="2">
    <source>
        <dbReference type="EMBL" id="RBO98993.1"/>
    </source>
</evidence>
<evidence type="ECO:0000313" key="3">
    <source>
        <dbReference type="Proteomes" id="UP000252893"/>
    </source>
</evidence>
<keyword evidence="1" id="KW-0812">Transmembrane</keyword>
<comment type="caution">
    <text evidence="2">The sequence shown here is derived from an EMBL/GenBank/DDBJ whole genome shotgun (WGS) entry which is preliminary data.</text>
</comment>
<keyword evidence="1" id="KW-1133">Transmembrane helix</keyword>
<dbReference type="AlphaFoldDB" id="A0A366E9E0"/>
<dbReference type="EMBL" id="QNRH01000001">
    <property type="protein sequence ID" value="RBO98993.1"/>
    <property type="molecule type" value="Genomic_DNA"/>
</dbReference>
<name>A0A366E9E0_9HYPH</name>
<evidence type="ECO:0000256" key="1">
    <source>
        <dbReference type="SAM" id="Phobius"/>
    </source>
</evidence>
<reference evidence="2 3" key="1">
    <citation type="submission" date="2018-06" db="EMBL/GenBank/DDBJ databases">
        <title>Genomic Encyclopedia of Type Strains, Phase IV (KMG-IV): sequencing the most valuable type-strain genomes for metagenomic binning, comparative biology and taxonomic classification.</title>
        <authorList>
            <person name="Goeker M."/>
        </authorList>
    </citation>
    <scope>NUCLEOTIDE SEQUENCE [LARGE SCALE GENOMIC DNA]</scope>
    <source>
        <strain evidence="2 3">DSM 25619</strain>
    </source>
</reference>
<protein>
    <submittedName>
        <fullName evidence="2">Uncharacterized protein</fullName>
    </submittedName>
</protein>
<feature type="transmembrane region" description="Helical" evidence="1">
    <location>
        <begin position="6"/>
        <end position="23"/>
    </location>
</feature>
<sequence length="58" mass="6659">MMLFILAISMIVAMMFAAIILMIEESASRRFNNQKSAFDLRSVRRVARGTRSKRITHA</sequence>
<dbReference type="RefSeq" id="WP_170137430.1">
    <property type="nucleotide sequence ID" value="NZ_JBHEEG010000005.1"/>
</dbReference>
<keyword evidence="3" id="KW-1185">Reference proteome</keyword>
<gene>
    <name evidence="2" type="ORF">DFR47_101602</name>
</gene>
<keyword evidence="1" id="KW-0472">Membrane</keyword>
<accession>A0A366E9E0</accession>